<dbReference type="Pfam" id="PF03649">
    <property type="entry name" value="UPF0014"/>
    <property type="match status" value="1"/>
</dbReference>
<dbReference type="OrthoDB" id="9791807at2"/>
<feature type="transmembrane region" description="Helical" evidence="6">
    <location>
        <begin position="187"/>
        <end position="208"/>
    </location>
</feature>
<dbReference type="AlphaFoldDB" id="A0A0B3VWE3"/>
<evidence type="ECO:0000313" key="8">
    <source>
        <dbReference type="Proteomes" id="UP000031189"/>
    </source>
</evidence>
<evidence type="ECO:0000256" key="6">
    <source>
        <dbReference type="SAM" id="Phobius"/>
    </source>
</evidence>
<feature type="transmembrane region" description="Helical" evidence="6">
    <location>
        <begin position="118"/>
        <end position="137"/>
    </location>
</feature>
<evidence type="ECO:0000256" key="4">
    <source>
        <dbReference type="ARBA" id="ARBA00022989"/>
    </source>
</evidence>
<feature type="transmembrane region" description="Helical" evidence="6">
    <location>
        <begin position="87"/>
        <end position="106"/>
    </location>
</feature>
<dbReference type="InterPro" id="IPR005226">
    <property type="entry name" value="UPF0014_fam"/>
</dbReference>
<comment type="caution">
    <text evidence="7">The sequence shown here is derived from an EMBL/GenBank/DDBJ whole genome shotgun (WGS) entry which is preliminary data.</text>
</comment>
<organism evidence="7 8">
    <name type="scientific">Terrisporobacter othiniensis</name>
    <dbReference type="NCBI Taxonomy" id="1577792"/>
    <lineage>
        <taxon>Bacteria</taxon>
        <taxon>Bacillati</taxon>
        <taxon>Bacillota</taxon>
        <taxon>Clostridia</taxon>
        <taxon>Peptostreptococcales</taxon>
        <taxon>Peptostreptococcaceae</taxon>
        <taxon>Terrisporobacter</taxon>
    </lineage>
</organism>
<keyword evidence="3 6" id="KW-0812">Transmembrane</keyword>
<feature type="transmembrane region" description="Helical" evidence="6">
    <location>
        <begin position="6"/>
        <end position="22"/>
    </location>
</feature>
<dbReference type="EMBL" id="JWHR01000099">
    <property type="protein sequence ID" value="KHS56914.1"/>
    <property type="molecule type" value="Genomic_DNA"/>
</dbReference>
<dbReference type="STRING" id="1577792.QX51_11155"/>
<keyword evidence="8" id="KW-1185">Reference proteome</keyword>
<feature type="transmembrane region" description="Helical" evidence="6">
    <location>
        <begin position="214"/>
        <end position="236"/>
    </location>
</feature>
<reference evidence="7 8" key="1">
    <citation type="submission" date="2014-12" db="EMBL/GenBank/DDBJ databases">
        <title>Draft genome sequence of Terrisporobacter sp. 08-306576, isolated from the blood culture of a bacteremia patient.</title>
        <authorList>
            <person name="Lund L.C."/>
            <person name="Sydenham T.V."/>
            <person name="Hogh S.V."/>
            <person name="Skov M.N."/>
            <person name="Kemp M."/>
            <person name="Justesen U.S."/>
        </authorList>
    </citation>
    <scope>NUCLEOTIDE SEQUENCE [LARGE SCALE GENOMIC DNA]</scope>
    <source>
        <strain evidence="7 8">08-306576</strain>
    </source>
</reference>
<dbReference type="Proteomes" id="UP000031189">
    <property type="component" value="Unassembled WGS sequence"/>
</dbReference>
<evidence type="ECO:0000313" key="7">
    <source>
        <dbReference type="EMBL" id="KHS56914.1"/>
    </source>
</evidence>
<evidence type="ECO:0000256" key="1">
    <source>
        <dbReference type="ARBA" id="ARBA00004141"/>
    </source>
</evidence>
<name>A0A0B3VWE3_9FIRM</name>
<dbReference type="PANTHER" id="PTHR30028">
    <property type="entry name" value="UPF0014 INNER MEMBRANE PROTEIN YBBM-RELATED"/>
    <property type="match status" value="1"/>
</dbReference>
<feature type="transmembrane region" description="Helical" evidence="6">
    <location>
        <begin position="34"/>
        <end position="52"/>
    </location>
</feature>
<evidence type="ECO:0000256" key="5">
    <source>
        <dbReference type="ARBA" id="ARBA00023136"/>
    </source>
</evidence>
<dbReference type="RefSeq" id="WP_039679989.1">
    <property type="nucleotide sequence ID" value="NZ_JWHR01000099.1"/>
</dbReference>
<feature type="transmembrane region" description="Helical" evidence="6">
    <location>
        <begin position="58"/>
        <end position="75"/>
    </location>
</feature>
<protein>
    <submittedName>
        <fullName evidence="7">Membrane protein</fullName>
    </submittedName>
</protein>
<gene>
    <name evidence="7" type="ORF">QX51_11155</name>
</gene>
<evidence type="ECO:0000256" key="3">
    <source>
        <dbReference type="ARBA" id="ARBA00022692"/>
    </source>
</evidence>
<keyword evidence="4 6" id="KW-1133">Transmembrane helix</keyword>
<sequence>MKTEALILSSVLLIIPIMISYKEKLELNRDIIISMLRAIIQLLVIGYVLDFIFGLDKLIYTAVLVLVMIFNAAINTRKKGFLIANQVLISFISISIGTVATLGILIGSKAIEHTPNEVIPVAGMIISNSMVAIGLSYRNLVNNFKNNSIAVEVKLSLGASIKEASAEIIRESIKISIMPTIDSAKTLGIVSLPGMMTGLILAGSSPVVAVKFQIMVTFMILSSSSIATIIATYLSYKKFFNDRKQLKSIVD</sequence>
<dbReference type="PANTHER" id="PTHR30028:SF0">
    <property type="entry name" value="PROTEIN ALUMINUM SENSITIVE 3"/>
    <property type="match status" value="1"/>
</dbReference>
<accession>A0A0B3VWE3</accession>
<comment type="similarity">
    <text evidence="2">Belongs to the UPF0014 family.</text>
</comment>
<comment type="subcellular location">
    <subcellularLocation>
        <location evidence="1">Membrane</location>
        <topology evidence="1">Multi-pass membrane protein</topology>
    </subcellularLocation>
</comment>
<keyword evidence="5 6" id="KW-0472">Membrane</keyword>
<proteinExistence type="inferred from homology"/>
<dbReference type="GO" id="GO:0005886">
    <property type="term" value="C:plasma membrane"/>
    <property type="evidence" value="ECO:0007669"/>
    <property type="project" value="TreeGrafter"/>
</dbReference>
<evidence type="ECO:0000256" key="2">
    <source>
        <dbReference type="ARBA" id="ARBA00005268"/>
    </source>
</evidence>